<proteinExistence type="predicted"/>
<name>A0A4P7P0W3_9GAMM</name>
<dbReference type="RefSeq" id="WP_135796385.1">
    <property type="nucleotide sequence ID" value="NZ_CP032096.1"/>
</dbReference>
<organism evidence="1 2">
    <name type="scientific">Hydrogenovibrio crunogenus</name>
    <dbReference type="NCBI Taxonomy" id="39765"/>
    <lineage>
        <taxon>Bacteria</taxon>
        <taxon>Pseudomonadati</taxon>
        <taxon>Pseudomonadota</taxon>
        <taxon>Gammaproteobacteria</taxon>
        <taxon>Thiotrichales</taxon>
        <taxon>Piscirickettsiaceae</taxon>
        <taxon>Hydrogenovibrio</taxon>
    </lineage>
</organism>
<evidence type="ECO:0000313" key="2">
    <source>
        <dbReference type="Proteomes" id="UP000296201"/>
    </source>
</evidence>
<dbReference type="Proteomes" id="UP000296201">
    <property type="component" value="Chromosome"/>
</dbReference>
<reference evidence="1 2" key="1">
    <citation type="submission" date="2018-08" db="EMBL/GenBank/DDBJ databases">
        <title>Horizontal acquisition of hydrogen conversion ability and other habitat adaptations in Hydrogenovibrio crunogenus strains.</title>
        <authorList>
            <person name="Gonnella G."/>
            <person name="Adam N."/>
            <person name="Perner M."/>
        </authorList>
    </citation>
    <scope>NUCLEOTIDE SEQUENCE [LARGE SCALE GENOMIC DNA]</scope>
    <source>
        <strain evidence="1 2">SP-41</strain>
    </source>
</reference>
<dbReference type="Gene3D" id="3.40.50.2300">
    <property type="match status" value="1"/>
</dbReference>
<keyword evidence="1" id="KW-0238">DNA-binding</keyword>
<keyword evidence="2" id="KW-1185">Reference proteome</keyword>
<dbReference type="EMBL" id="CP032096">
    <property type="protein sequence ID" value="QBZ83791.1"/>
    <property type="molecule type" value="Genomic_DNA"/>
</dbReference>
<gene>
    <name evidence="1" type="ORF">GHNINEIG_01853</name>
</gene>
<dbReference type="AlphaFoldDB" id="A0A4P7P0W3"/>
<dbReference type="OrthoDB" id="5612252at2"/>
<dbReference type="GO" id="GO:0003677">
    <property type="term" value="F:DNA binding"/>
    <property type="evidence" value="ECO:0007669"/>
    <property type="project" value="UniProtKB-KW"/>
</dbReference>
<sequence>MQLKQSLMWLKGRRIIVCDPDLGRLDRLRQFFKGFGLEVVALSTAKQVTAEIEKHHYSTRRVYLAVLIDQSLAQAVVEVWGQVTHDNPTILSTPVVLMRQASDLSELQGLIEKGYFKYQLDQPPSSKALLRLLIRLNRWKKWQKELSSRPRPSVFLKR</sequence>
<accession>A0A4P7P0W3</accession>
<evidence type="ECO:0000313" key="1">
    <source>
        <dbReference type="EMBL" id="QBZ83791.1"/>
    </source>
</evidence>
<protein>
    <submittedName>
        <fullName evidence="1">DNA-binding response regulator</fullName>
    </submittedName>
</protein>
<dbReference type="SUPFAM" id="SSF52172">
    <property type="entry name" value="CheY-like"/>
    <property type="match status" value="1"/>
</dbReference>
<dbReference type="InterPro" id="IPR011006">
    <property type="entry name" value="CheY-like_superfamily"/>
</dbReference>